<dbReference type="InterPro" id="IPR009061">
    <property type="entry name" value="DNA-bd_dom_put_sf"/>
</dbReference>
<dbReference type="RefSeq" id="WP_160795841.1">
    <property type="nucleotide sequence ID" value="NZ_WSSB01000005.1"/>
</dbReference>
<evidence type="ECO:0000313" key="2">
    <source>
        <dbReference type="Proteomes" id="UP000467214"/>
    </source>
</evidence>
<comment type="caution">
    <text evidence="1">The sequence shown here is derived from an EMBL/GenBank/DDBJ whole genome shotgun (WGS) entry which is preliminary data.</text>
</comment>
<evidence type="ECO:0000313" key="1">
    <source>
        <dbReference type="EMBL" id="MXR36691.1"/>
    </source>
</evidence>
<dbReference type="Gene3D" id="1.10.238.160">
    <property type="match status" value="1"/>
</dbReference>
<dbReference type="SUPFAM" id="SSF46955">
    <property type="entry name" value="Putative DNA-binding domain"/>
    <property type="match status" value="1"/>
</dbReference>
<protein>
    <submittedName>
        <fullName evidence="1">AlpA family phage regulatory protein</fullName>
    </submittedName>
</protein>
<dbReference type="AlphaFoldDB" id="A0A845BQH0"/>
<proteinExistence type="predicted"/>
<dbReference type="InterPro" id="IPR010260">
    <property type="entry name" value="AlpA"/>
</dbReference>
<reference evidence="1 2" key="1">
    <citation type="submission" date="2019-12" db="EMBL/GenBank/DDBJ databases">
        <title>Neisseriaceae gen. nov. sp. Genome sequencing and assembly.</title>
        <authorList>
            <person name="Liu Z."/>
            <person name="Li A."/>
        </authorList>
    </citation>
    <scope>NUCLEOTIDE SEQUENCE [LARGE SCALE GENOMIC DNA]</scope>
    <source>
        <strain evidence="1 2">B2N2-7</strain>
    </source>
</reference>
<dbReference type="Pfam" id="PF05930">
    <property type="entry name" value="Phage_AlpA"/>
    <property type="match status" value="1"/>
</dbReference>
<sequence>MLSHVTPATIQHTGYIRGKQILASILPVGRTTLWRMVKRGQFPAPVRLGPNISAWRAEDVRDWLEQRKGEQL</sequence>
<gene>
    <name evidence="1" type="ORF">GQF02_06880</name>
</gene>
<organism evidence="1 2">
    <name type="scientific">Craterilacuibacter sinensis</name>
    <dbReference type="NCBI Taxonomy" id="2686017"/>
    <lineage>
        <taxon>Bacteria</taxon>
        <taxon>Pseudomonadati</taxon>
        <taxon>Pseudomonadota</taxon>
        <taxon>Betaproteobacteria</taxon>
        <taxon>Neisseriales</taxon>
        <taxon>Neisseriaceae</taxon>
        <taxon>Craterilacuibacter</taxon>
    </lineage>
</organism>
<keyword evidence="2" id="KW-1185">Reference proteome</keyword>
<accession>A0A845BQH0</accession>
<dbReference type="Proteomes" id="UP000467214">
    <property type="component" value="Unassembled WGS sequence"/>
</dbReference>
<dbReference type="EMBL" id="WSSB01000005">
    <property type="protein sequence ID" value="MXR36691.1"/>
    <property type="molecule type" value="Genomic_DNA"/>
</dbReference>
<name>A0A845BQH0_9NEIS</name>